<name>A0A7G7GB76_9BACT</name>
<evidence type="ECO:0000313" key="1">
    <source>
        <dbReference type="EMBL" id="QNF34410.1"/>
    </source>
</evidence>
<organism evidence="1 2">
    <name type="scientific">Adhaeribacter swui</name>
    <dbReference type="NCBI Taxonomy" id="2086471"/>
    <lineage>
        <taxon>Bacteria</taxon>
        <taxon>Pseudomonadati</taxon>
        <taxon>Bacteroidota</taxon>
        <taxon>Cytophagia</taxon>
        <taxon>Cytophagales</taxon>
        <taxon>Hymenobacteraceae</taxon>
        <taxon>Adhaeribacter</taxon>
    </lineage>
</organism>
<protein>
    <submittedName>
        <fullName evidence="1">Uncharacterized protein</fullName>
    </submittedName>
</protein>
<dbReference type="EMBL" id="CP055156">
    <property type="protein sequence ID" value="QNF34410.1"/>
    <property type="molecule type" value="Genomic_DNA"/>
</dbReference>
<sequence>MAKDIININEDNLEEWMHSVGYFLPRSEKELNRFERLNPEVTRSVKDDEVDPFAILNGSWKPKAIVAIFDHELNDEIQDLRMAARNNADISQDVIEKMKANQKKKGESDNTKG</sequence>
<evidence type="ECO:0000313" key="2">
    <source>
        <dbReference type="Proteomes" id="UP000515237"/>
    </source>
</evidence>
<gene>
    <name evidence="1" type="ORF">HUW51_17390</name>
</gene>
<dbReference type="Proteomes" id="UP000515237">
    <property type="component" value="Chromosome"/>
</dbReference>
<proteinExistence type="predicted"/>
<dbReference type="AlphaFoldDB" id="A0A7G7GB76"/>
<reference evidence="1 2" key="1">
    <citation type="journal article" date="2018" name="Int. J. Syst. Evol. Microbiol.">
        <title>Adhaeribacter swui sp. nov., isolated from wet mud.</title>
        <authorList>
            <person name="Kim D.U."/>
            <person name="Kim K.W."/>
            <person name="Kang M.S."/>
            <person name="Kim J.Y."/>
            <person name="Jang J.H."/>
            <person name="Kim M.K."/>
        </authorList>
    </citation>
    <scope>NUCLEOTIDE SEQUENCE [LARGE SCALE GENOMIC DNA]</scope>
    <source>
        <strain evidence="1 2">KCTC 52873</strain>
    </source>
</reference>
<keyword evidence="2" id="KW-1185">Reference proteome</keyword>
<dbReference type="KEGG" id="aswu:HUW51_17390"/>
<accession>A0A7G7GB76</accession>
<dbReference type="RefSeq" id="WP_185270891.1">
    <property type="nucleotide sequence ID" value="NZ_CP055156.1"/>
</dbReference>